<reference evidence="1 2" key="1">
    <citation type="journal article" date="2011" name="BMC Genomics">
        <title>Genome sequencing reveals diversification of virulence factor content and possible host adaptation in distinct subpopulations of Salmonella enterica.</title>
        <authorList>
            <person name="den Bakker H.C."/>
            <person name="Moreno Switt A.I."/>
            <person name="Govoni G."/>
            <person name="Cummings C.A."/>
            <person name="Ranieri M.L."/>
            <person name="Degoricija L."/>
            <person name="Hoelzer K."/>
            <person name="Rodriguez-Rivera L.D."/>
            <person name="Brown S."/>
            <person name="Bolchacova E."/>
            <person name="Furtado M.R."/>
            <person name="Wiedmann M."/>
        </authorList>
    </citation>
    <scope>NUCLEOTIDE SEQUENCE [LARGE SCALE GENOMIC DNA]</scope>
    <source>
        <strain evidence="1 2">A4-669</strain>
    </source>
</reference>
<name>A0A6C8GH25_SALET</name>
<evidence type="ECO:0000313" key="1">
    <source>
        <dbReference type="EMBL" id="EHC30309.1"/>
    </source>
</evidence>
<dbReference type="EMBL" id="AFCI01001746">
    <property type="protein sequence ID" value="EHC30309.1"/>
    <property type="molecule type" value="Genomic_DNA"/>
</dbReference>
<comment type="caution">
    <text evidence="1">The sequence shown here is derived from an EMBL/GenBank/DDBJ whole genome shotgun (WGS) entry which is preliminary data.</text>
</comment>
<protein>
    <submittedName>
        <fullName evidence="1">Uncharacterized protein</fullName>
    </submittedName>
</protein>
<proteinExistence type="predicted"/>
<accession>A0A6C8GH25</accession>
<organism evidence="1 2">
    <name type="scientific">Salmonella enterica subsp. enterica serovar Adelaide str. A4-669</name>
    <dbReference type="NCBI Taxonomy" id="913063"/>
    <lineage>
        <taxon>Bacteria</taxon>
        <taxon>Pseudomonadati</taxon>
        <taxon>Pseudomonadota</taxon>
        <taxon>Gammaproteobacteria</taxon>
        <taxon>Enterobacterales</taxon>
        <taxon>Enterobacteriaceae</taxon>
        <taxon>Salmonella</taxon>
    </lineage>
</organism>
<sequence>MKTNRKKVQMHEMQSLYHNLAVEEGEPVYLEGGMYLYPDGSIR</sequence>
<dbReference type="Proteomes" id="UP000004906">
    <property type="component" value="Unassembled WGS sequence"/>
</dbReference>
<evidence type="ECO:0000313" key="2">
    <source>
        <dbReference type="Proteomes" id="UP000004906"/>
    </source>
</evidence>
<dbReference type="AlphaFoldDB" id="A0A6C8GH25"/>
<gene>
    <name evidence="1" type="ORF">LTSEADE_5242</name>
</gene>